<dbReference type="RefSeq" id="WP_069240394.1">
    <property type="nucleotide sequence ID" value="NZ_CP013422.1"/>
</dbReference>
<gene>
    <name evidence="2" type="ORF">WJ35_26760</name>
</gene>
<dbReference type="InterPro" id="IPR003673">
    <property type="entry name" value="CoA-Trfase_fam_III"/>
</dbReference>
<evidence type="ECO:0000256" key="1">
    <source>
        <dbReference type="ARBA" id="ARBA00022679"/>
    </source>
</evidence>
<dbReference type="PANTHER" id="PTHR48207:SF3">
    <property type="entry name" value="SUCCINATE--HYDROXYMETHYLGLUTARATE COA-TRANSFERASE"/>
    <property type="match status" value="1"/>
</dbReference>
<dbReference type="Gene3D" id="3.30.1540.10">
    <property type="entry name" value="formyl-coa transferase, domain 3"/>
    <property type="match status" value="1"/>
</dbReference>
<dbReference type="SUPFAM" id="SSF89796">
    <property type="entry name" value="CoA-transferase family III (CaiB/BaiF)"/>
    <property type="match status" value="1"/>
</dbReference>
<dbReference type="Proteomes" id="UP000243680">
    <property type="component" value="Chromosome 2"/>
</dbReference>
<dbReference type="InterPro" id="IPR050483">
    <property type="entry name" value="CoA-transferase_III_domain"/>
</dbReference>
<reference evidence="2 3" key="1">
    <citation type="submission" date="2015-12" db="EMBL/GenBank/DDBJ databases">
        <title>Diversity of Burkholderia near neighbor genomes.</title>
        <authorList>
            <person name="Sahl J."/>
            <person name="Wagner D."/>
            <person name="Keim P."/>
        </authorList>
    </citation>
    <scope>NUCLEOTIDE SEQUENCE [LARGE SCALE GENOMIC DNA]</scope>
    <source>
        <strain evidence="2 3">MSMB0783</strain>
    </source>
</reference>
<dbReference type="EMBL" id="CP013422">
    <property type="protein sequence ID" value="AOJ78567.1"/>
    <property type="molecule type" value="Genomic_DNA"/>
</dbReference>
<dbReference type="Pfam" id="PF02515">
    <property type="entry name" value="CoA_transf_3"/>
    <property type="match status" value="1"/>
</dbReference>
<accession>A0A1B4LN09</accession>
<sequence>MVASVAETPSAKPLAGVVVVSIEQALAAPLCTGRLAEMGARVIKIERAEGDFARGYDAAANGQSSYFVWTNRGKESVVLDFKDADDAALLHRLIAQADVFVQNLAPGALDRAGFGSEKLREMHTGLITCDISGYGTNNAASNLKAYDLLVQCESGLAGITGAPDACGRVGVSICDIGAGMNATIAVLSALALRSSTGKGSGVSVSLFDGAADWMTIPYVHQVYGNGAPTRQGLKHPSIAPYGAFKTNDGDDIVISIQNEREWRQFCSAFLQQPDVAEDSRFSSNTKRVQNREALDRVIAEAFARLDSSEALQRLAASNTAYGQVRSVAQMAEHPALRTWPMTVDGEELRMIAPAVRAPWDSRHFDAAPRLGEHTERIRAEFATKQVGEFA</sequence>
<evidence type="ECO:0000313" key="2">
    <source>
        <dbReference type="EMBL" id="AOJ78567.1"/>
    </source>
</evidence>
<name>A0A1B4LN09_9BURK</name>
<dbReference type="GO" id="GO:0008410">
    <property type="term" value="F:CoA-transferase activity"/>
    <property type="evidence" value="ECO:0007669"/>
    <property type="project" value="TreeGrafter"/>
</dbReference>
<dbReference type="AlphaFoldDB" id="A0A1B4LN09"/>
<keyword evidence="1" id="KW-0808">Transferase</keyword>
<protein>
    <submittedName>
        <fullName evidence="2">Carnitine dehydratase</fullName>
    </submittedName>
</protein>
<proteinExistence type="predicted"/>
<dbReference type="InterPro" id="IPR023606">
    <property type="entry name" value="CoA-Trfase_III_dom_1_sf"/>
</dbReference>
<dbReference type="InterPro" id="IPR044855">
    <property type="entry name" value="CoA-Trfase_III_dom3_sf"/>
</dbReference>
<organism evidence="2 3">
    <name type="scientific">Burkholderia ubonensis</name>
    <dbReference type="NCBI Taxonomy" id="101571"/>
    <lineage>
        <taxon>Bacteria</taxon>
        <taxon>Pseudomonadati</taxon>
        <taxon>Pseudomonadota</taxon>
        <taxon>Betaproteobacteria</taxon>
        <taxon>Burkholderiales</taxon>
        <taxon>Burkholderiaceae</taxon>
        <taxon>Burkholderia</taxon>
        <taxon>Burkholderia cepacia complex</taxon>
    </lineage>
</organism>
<dbReference type="Gene3D" id="3.40.50.10540">
    <property type="entry name" value="Crotonobetainyl-coa:carnitine coa-transferase, domain 1"/>
    <property type="match status" value="1"/>
</dbReference>
<dbReference type="PANTHER" id="PTHR48207">
    <property type="entry name" value="SUCCINATE--HYDROXYMETHYLGLUTARATE COA-TRANSFERASE"/>
    <property type="match status" value="1"/>
</dbReference>
<evidence type="ECO:0000313" key="3">
    <source>
        <dbReference type="Proteomes" id="UP000243680"/>
    </source>
</evidence>